<feature type="region of interest" description="Disordered" evidence="1">
    <location>
        <begin position="33"/>
        <end position="95"/>
    </location>
</feature>
<evidence type="ECO:0000256" key="1">
    <source>
        <dbReference type="SAM" id="MobiDB-lite"/>
    </source>
</evidence>
<keyword evidence="2" id="KW-1133">Transmembrane helix</keyword>
<evidence type="ECO:0000313" key="3">
    <source>
        <dbReference type="EMBL" id="MBW8483854.1"/>
    </source>
</evidence>
<keyword evidence="2" id="KW-0812">Transmembrane</keyword>
<protein>
    <recommendedName>
        <fullName evidence="5">CARDB domain-containing protein</fullName>
    </recommendedName>
</protein>
<feature type="transmembrane region" description="Helical" evidence="2">
    <location>
        <begin position="6"/>
        <end position="25"/>
    </location>
</feature>
<dbReference type="EMBL" id="JAIBOA010000009">
    <property type="protein sequence ID" value="MBW8483854.1"/>
    <property type="molecule type" value="Genomic_DNA"/>
</dbReference>
<evidence type="ECO:0000256" key="2">
    <source>
        <dbReference type="SAM" id="Phobius"/>
    </source>
</evidence>
<gene>
    <name evidence="3" type="ORF">K1Y72_15815</name>
</gene>
<comment type="caution">
    <text evidence="3">The sequence shown here is derived from an EMBL/GenBank/DDBJ whole genome shotgun (WGS) entry which is preliminary data.</text>
</comment>
<name>A0ABS7FTW6_9ACTN</name>
<dbReference type="Proteomes" id="UP000774570">
    <property type="component" value="Unassembled WGS sequence"/>
</dbReference>
<dbReference type="RefSeq" id="WP_220167085.1">
    <property type="nucleotide sequence ID" value="NZ_JAIBOA010000009.1"/>
</dbReference>
<proteinExistence type="predicted"/>
<accession>A0ABS7FTW6</accession>
<keyword evidence="4" id="KW-1185">Reference proteome</keyword>
<feature type="transmembrane region" description="Helical" evidence="2">
    <location>
        <begin position="206"/>
        <end position="226"/>
    </location>
</feature>
<organism evidence="3 4">
    <name type="scientific">Actinomadura parmotrematis</name>
    <dbReference type="NCBI Taxonomy" id="2864039"/>
    <lineage>
        <taxon>Bacteria</taxon>
        <taxon>Bacillati</taxon>
        <taxon>Actinomycetota</taxon>
        <taxon>Actinomycetes</taxon>
        <taxon>Streptosporangiales</taxon>
        <taxon>Thermomonosporaceae</taxon>
        <taxon>Actinomadura</taxon>
    </lineage>
</organism>
<evidence type="ECO:0000313" key="4">
    <source>
        <dbReference type="Proteomes" id="UP000774570"/>
    </source>
</evidence>
<sequence>MQLPRVVIAAVFFVIGVLIAVPPLIDWTTKSKAESPLAQRTSPTPADSGSGASPTPHSPTPRRTVTASGSASATTSPTRTTKPPTTRPPVQPLSVTIASATCPGRTVEVTVRNAGSQSESYGITRDDNSPTIPGLLLPRASHTTRLTLREDRRTRIQVTWKNEPVYARSLTANCAKASAVPTHKKSRKPSPTPTALPHTGPDNAVLWARGATGAAAMVTGLIIFWYGGIWPRRRDQVFARKDSN</sequence>
<feature type="compositionally biased region" description="Low complexity" evidence="1">
    <location>
        <begin position="61"/>
        <end position="84"/>
    </location>
</feature>
<feature type="region of interest" description="Disordered" evidence="1">
    <location>
        <begin position="177"/>
        <end position="201"/>
    </location>
</feature>
<reference evidence="3 4" key="1">
    <citation type="submission" date="2021-07" db="EMBL/GenBank/DDBJ databases">
        <title>Actinomadura sp. PM05-2 isolated from lichen.</title>
        <authorList>
            <person name="Somphong A."/>
            <person name="Phongsopitanun W."/>
            <person name="Tanasupawat S."/>
            <person name="Peongsungnone V."/>
        </authorList>
    </citation>
    <scope>NUCLEOTIDE SEQUENCE [LARGE SCALE GENOMIC DNA]</scope>
    <source>
        <strain evidence="3 4">PM05-2</strain>
    </source>
</reference>
<feature type="compositionally biased region" description="Polar residues" evidence="1">
    <location>
        <begin position="38"/>
        <end position="52"/>
    </location>
</feature>
<keyword evidence="2" id="KW-0472">Membrane</keyword>
<evidence type="ECO:0008006" key="5">
    <source>
        <dbReference type="Google" id="ProtNLM"/>
    </source>
</evidence>